<name>E9T1M1_RHOHA</name>
<organism evidence="2 3">
    <name type="scientific">Prescottella equi ATCC 33707</name>
    <dbReference type="NCBI Taxonomy" id="525370"/>
    <lineage>
        <taxon>Bacteria</taxon>
        <taxon>Bacillati</taxon>
        <taxon>Actinomycetota</taxon>
        <taxon>Actinomycetes</taxon>
        <taxon>Mycobacteriales</taxon>
        <taxon>Nocardiaceae</taxon>
        <taxon>Prescottella</taxon>
    </lineage>
</organism>
<reference evidence="2" key="1">
    <citation type="submission" date="2011-01" db="EMBL/GenBank/DDBJ databases">
        <authorList>
            <person name="Muzny D."/>
            <person name="Qin X."/>
            <person name="Buhay C."/>
            <person name="Dugan-Rocha S."/>
            <person name="Ding Y."/>
            <person name="Chen G."/>
            <person name="Hawes A."/>
            <person name="Holder M."/>
            <person name="Jhangiani S."/>
            <person name="Johnson A."/>
            <person name="Khan Z."/>
            <person name="Li Z."/>
            <person name="Liu W."/>
            <person name="Liu X."/>
            <person name="Perez L."/>
            <person name="Shen H."/>
            <person name="Wang Q."/>
            <person name="Watt J."/>
            <person name="Xi L."/>
            <person name="Xin Y."/>
            <person name="Zhou J."/>
            <person name="Deng J."/>
            <person name="Jiang H."/>
            <person name="Liu Y."/>
            <person name="Qu J."/>
            <person name="Song X.-Z."/>
            <person name="Zhang L."/>
            <person name="Villasana D."/>
            <person name="Johnson A."/>
            <person name="Liu J."/>
            <person name="Liyanage D."/>
            <person name="Lorensuhewa L."/>
            <person name="Robinson T."/>
            <person name="Song A."/>
            <person name="Song B.-B."/>
            <person name="Dinh H."/>
            <person name="Thornton R."/>
            <person name="Coyle M."/>
            <person name="Francisco L."/>
            <person name="Jackson L."/>
            <person name="Javaid M."/>
            <person name="Korchina V."/>
            <person name="Kovar C."/>
            <person name="Mata R."/>
            <person name="Mathew T."/>
            <person name="Ngo R."/>
            <person name="Nguyen L."/>
            <person name="Nguyen N."/>
            <person name="Okwuonu G."/>
            <person name="Ongeri F."/>
            <person name="Pham C."/>
            <person name="Simmons D."/>
            <person name="Wilczek-Boney K."/>
            <person name="Hale W."/>
            <person name="Jakkamsetti A."/>
            <person name="Pham P."/>
            <person name="Ruth R."/>
            <person name="San Lucas F."/>
            <person name="Warren J."/>
            <person name="Zhang J."/>
            <person name="Zhao Z."/>
            <person name="Zhou C."/>
            <person name="Zhu D."/>
            <person name="Lee S."/>
            <person name="Bess C."/>
            <person name="Blankenburg K."/>
            <person name="Forbes L."/>
            <person name="Fu Q."/>
            <person name="Gubbala S."/>
            <person name="Hirani K."/>
            <person name="Jayaseelan J.C."/>
            <person name="Lara F."/>
            <person name="Munidasa M."/>
            <person name="Palculict T."/>
            <person name="Patil S."/>
            <person name="Pu L.-L."/>
            <person name="Saada N."/>
            <person name="Tang L."/>
            <person name="Weissenberger G."/>
            <person name="Zhu Y."/>
            <person name="Hemphill L."/>
            <person name="Shang Y."/>
            <person name="Youmans B."/>
            <person name="Ayvaz T."/>
            <person name="Ross M."/>
            <person name="Santibanez J."/>
            <person name="Aqrawi P."/>
            <person name="Gross S."/>
            <person name="Joshi V."/>
            <person name="Fowler G."/>
            <person name="Nazareth L."/>
            <person name="Reid J."/>
            <person name="Worley K."/>
            <person name="Petrosino J."/>
            <person name="Highlander S."/>
            <person name="Gibbs R."/>
        </authorList>
    </citation>
    <scope>NUCLEOTIDE SEQUENCE [LARGE SCALE GENOMIC DNA]</scope>
    <source>
        <strain evidence="2">ATCC 33707</strain>
    </source>
</reference>
<comment type="caution">
    <text evidence="2">The sequence shown here is derived from an EMBL/GenBank/DDBJ whole genome shotgun (WGS) entry which is preliminary data.</text>
</comment>
<evidence type="ECO:0000256" key="1">
    <source>
        <dbReference type="SAM" id="MobiDB-lite"/>
    </source>
</evidence>
<dbReference type="EMBL" id="ADNW02000010">
    <property type="protein sequence ID" value="EGD24276.1"/>
    <property type="molecule type" value="Genomic_DNA"/>
</dbReference>
<feature type="region of interest" description="Disordered" evidence="1">
    <location>
        <begin position="1"/>
        <end position="40"/>
    </location>
</feature>
<proteinExistence type="predicted"/>
<protein>
    <submittedName>
        <fullName evidence="2">Uncharacterized protein</fullName>
    </submittedName>
</protein>
<sequence length="40" mass="4758">MRRRSVREEEDADGTTAMCSSQHDARRHPTARHEHRKEAR</sequence>
<accession>E9T1M1</accession>
<dbReference type="HOGENOM" id="CLU_3295608_0_0_11"/>
<dbReference type="Proteomes" id="UP000004245">
    <property type="component" value="Unassembled WGS sequence"/>
</dbReference>
<evidence type="ECO:0000313" key="3">
    <source>
        <dbReference type="Proteomes" id="UP000004245"/>
    </source>
</evidence>
<feature type="compositionally biased region" description="Basic residues" evidence="1">
    <location>
        <begin position="25"/>
        <end position="40"/>
    </location>
</feature>
<evidence type="ECO:0000313" key="2">
    <source>
        <dbReference type="EMBL" id="EGD24276.1"/>
    </source>
</evidence>
<dbReference type="AlphaFoldDB" id="E9T1M1"/>
<keyword evidence="3" id="KW-1185">Reference proteome</keyword>
<gene>
    <name evidence="2" type="ORF">HMPREF0724_12484</name>
</gene>